<feature type="compositionally biased region" description="Low complexity" evidence="1">
    <location>
        <begin position="56"/>
        <end position="68"/>
    </location>
</feature>
<feature type="region of interest" description="Disordered" evidence="1">
    <location>
        <begin position="1"/>
        <end position="81"/>
    </location>
</feature>
<proteinExistence type="predicted"/>
<reference evidence="2 3" key="1">
    <citation type="journal article" date="2022" name="Nat. Plants">
        <title>Genomes of leafy and leafless Platanthera orchids illuminate the evolution of mycoheterotrophy.</title>
        <authorList>
            <person name="Li M.H."/>
            <person name="Liu K.W."/>
            <person name="Li Z."/>
            <person name="Lu H.C."/>
            <person name="Ye Q.L."/>
            <person name="Zhang D."/>
            <person name="Wang J.Y."/>
            <person name="Li Y.F."/>
            <person name="Zhong Z.M."/>
            <person name="Liu X."/>
            <person name="Yu X."/>
            <person name="Liu D.K."/>
            <person name="Tu X.D."/>
            <person name="Liu B."/>
            <person name="Hao Y."/>
            <person name="Liao X.Y."/>
            <person name="Jiang Y.T."/>
            <person name="Sun W.H."/>
            <person name="Chen J."/>
            <person name="Chen Y.Q."/>
            <person name="Ai Y."/>
            <person name="Zhai J.W."/>
            <person name="Wu S.S."/>
            <person name="Zhou Z."/>
            <person name="Hsiao Y.Y."/>
            <person name="Wu W.L."/>
            <person name="Chen Y.Y."/>
            <person name="Lin Y.F."/>
            <person name="Hsu J.L."/>
            <person name="Li C.Y."/>
            <person name="Wang Z.W."/>
            <person name="Zhao X."/>
            <person name="Zhong W.Y."/>
            <person name="Ma X.K."/>
            <person name="Ma L."/>
            <person name="Huang J."/>
            <person name="Chen G.Z."/>
            <person name="Huang M.Z."/>
            <person name="Huang L."/>
            <person name="Peng D.H."/>
            <person name="Luo Y.B."/>
            <person name="Zou S.Q."/>
            <person name="Chen S.P."/>
            <person name="Lan S."/>
            <person name="Tsai W.C."/>
            <person name="Van de Peer Y."/>
            <person name="Liu Z.J."/>
        </authorList>
    </citation>
    <scope>NUCLEOTIDE SEQUENCE [LARGE SCALE GENOMIC DNA]</scope>
    <source>
        <strain evidence="2">Lor287</strain>
    </source>
</reference>
<evidence type="ECO:0000313" key="3">
    <source>
        <dbReference type="Proteomes" id="UP001418222"/>
    </source>
</evidence>
<dbReference type="EMBL" id="JBBWWQ010000001">
    <property type="protein sequence ID" value="KAK8956496.1"/>
    <property type="molecule type" value="Genomic_DNA"/>
</dbReference>
<accession>A0AAP0BZC1</accession>
<name>A0AAP0BZC1_9ASPA</name>
<protein>
    <submittedName>
        <fullName evidence="2">Uncharacterized protein</fullName>
    </submittedName>
</protein>
<organism evidence="2 3">
    <name type="scientific">Platanthera zijinensis</name>
    <dbReference type="NCBI Taxonomy" id="2320716"/>
    <lineage>
        <taxon>Eukaryota</taxon>
        <taxon>Viridiplantae</taxon>
        <taxon>Streptophyta</taxon>
        <taxon>Embryophyta</taxon>
        <taxon>Tracheophyta</taxon>
        <taxon>Spermatophyta</taxon>
        <taxon>Magnoliopsida</taxon>
        <taxon>Liliopsida</taxon>
        <taxon>Asparagales</taxon>
        <taxon>Orchidaceae</taxon>
        <taxon>Orchidoideae</taxon>
        <taxon>Orchideae</taxon>
        <taxon>Orchidinae</taxon>
        <taxon>Platanthera</taxon>
    </lineage>
</organism>
<comment type="caution">
    <text evidence="2">The sequence shown here is derived from an EMBL/GenBank/DDBJ whole genome shotgun (WGS) entry which is preliminary data.</text>
</comment>
<sequence>MNLQRFPHPPHPPPSTHSPYISATPSPSDSHHLPRPHPLLPSPSPALEAPRQSYKHPPSSSPSSTPHTLAPCTQKTQPPPIPFRCLIARRVQKRETDFASWGDGCFREPGEKKANS</sequence>
<dbReference type="AlphaFoldDB" id="A0AAP0BZC1"/>
<dbReference type="Proteomes" id="UP001418222">
    <property type="component" value="Unassembled WGS sequence"/>
</dbReference>
<evidence type="ECO:0000313" key="2">
    <source>
        <dbReference type="EMBL" id="KAK8956496.1"/>
    </source>
</evidence>
<gene>
    <name evidence="2" type="ORF">KSP39_PZI000915</name>
</gene>
<evidence type="ECO:0000256" key="1">
    <source>
        <dbReference type="SAM" id="MobiDB-lite"/>
    </source>
</evidence>
<keyword evidence="3" id="KW-1185">Reference proteome</keyword>
<feature type="compositionally biased region" description="Pro residues" evidence="1">
    <location>
        <begin position="7"/>
        <end position="16"/>
    </location>
</feature>